<name>A0A2P2QM71_RHIMU</name>
<proteinExistence type="predicted"/>
<evidence type="ECO:0000313" key="1">
    <source>
        <dbReference type="EMBL" id="MBX68110.1"/>
    </source>
</evidence>
<sequence>MCSSWLRAEMWLDFCCIYWECPYKYVFKMWISHGITSNFQRNACERFGFMEHTDQQLCFAWLWRGSIICFPQDANARGSDRTRCNHVSFRFISLQVCWHCQRGTRNLR</sequence>
<protein>
    <submittedName>
        <fullName evidence="1">Pentatricopeptide repeat-containing protein At4g31070</fullName>
    </submittedName>
</protein>
<reference evidence="1" key="1">
    <citation type="submission" date="2018-02" db="EMBL/GenBank/DDBJ databases">
        <title>Rhizophora mucronata_Transcriptome.</title>
        <authorList>
            <person name="Meera S.P."/>
            <person name="Sreeshan A."/>
            <person name="Augustine A."/>
        </authorList>
    </citation>
    <scope>NUCLEOTIDE SEQUENCE</scope>
    <source>
        <tissue evidence="1">Leaf</tissue>
    </source>
</reference>
<dbReference type="AlphaFoldDB" id="A0A2P2QM71"/>
<organism evidence="1">
    <name type="scientific">Rhizophora mucronata</name>
    <name type="common">Asiatic mangrove</name>
    <dbReference type="NCBI Taxonomy" id="61149"/>
    <lineage>
        <taxon>Eukaryota</taxon>
        <taxon>Viridiplantae</taxon>
        <taxon>Streptophyta</taxon>
        <taxon>Embryophyta</taxon>
        <taxon>Tracheophyta</taxon>
        <taxon>Spermatophyta</taxon>
        <taxon>Magnoliopsida</taxon>
        <taxon>eudicotyledons</taxon>
        <taxon>Gunneridae</taxon>
        <taxon>Pentapetalae</taxon>
        <taxon>rosids</taxon>
        <taxon>fabids</taxon>
        <taxon>Malpighiales</taxon>
        <taxon>Rhizophoraceae</taxon>
        <taxon>Rhizophora</taxon>
    </lineage>
</organism>
<accession>A0A2P2QM71</accession>
<dbReference type="EMBL" id="GGEC01087626">
    <property type="protein sequence ID" value="MBX68110.1"/>
    <property type="molecule type" value="Transcribed_RNA"/>
</dbReference>